<feature type="signal peptide" evidence="1">
    <location>
        <begin position="1"/>
        <end position="26"/>
    </location>
</feature>
<comment type="caution">
    <text evidence="3">The sequence shown here is derived from an EMBL/GenBank/DDBJ whole genome shotgun (WGS) entry which is preliminary data.</text>
</comment>
<dbReference type="Gene3D" id="3.10.28.20">
    <property type="entry name" value="Acetamidase/Formamidase-like domains"/>
    <property type="match status" value="1"/>
</dbReference>
<dbReference type="RefSeq" id="WP_272136255.1">
    <property type="nucleotide sequence ID" value="NZ_JAQLOI010000001.1"/>
</dbReference>
<reference evidence="3 4" key="1">
    <citation type="submission" date="2023-01" db="EMBL/GenBank/DDBJ databases">
        <title>Vibrio sp. KJ40-1 sp.nov, isolated from marine algae.</title>
        <authorList>
            <person name="Butt M."/>
            <person name="Kim J.M.J."/>
            <person name="Jeon C.O.C."/>
        </authorList>
    </citation>
    <scope>NUCLEOTIDE SEQUENCE [LARGE SCALE GENOMIC DNA]</scope>
    <source>
        <strain evidence="3 4">KJ40-1</strain>
    </source>
</reference>
<dbReference type="Pfam" id="PF02169">
    <property type="entry name" value="LPP20"/>
    <property type="match status" value="1"/>
</dbReference>
<name>A0ABT4YRL3_9VIBR</name>
<evidence type="ECO:0000313" key="3">
    <source>
        <dbReference type="EMBL" id="MDB1124190.1"/>
    </source>
</evidence>
<feature type="domain" description="Lipoprotein LPP20-like" evidence="2">
    <location>
        <begin position="28"/>
        <end position="126"/>
    </location>
</feature>
<sequence>MNTYKKIKYVLLTLCILLITACQSTSKPEWYETPKSDTSEYIYSVGEGRNLSHAKKTAANQINERLWTQVESSFYMRETASETNRSQNHQTFVDNKINTKTANLTLNGIEYLQQDQNDIGFYVEARIKKSTIRKQLKEELRQLNLAARRELEALKSSDSFLWWLNNKDVDERKEQALVRVGMLSVVDEHNVYSTDDISSLQEKVALVKSQLLVHLKVKFQDKKMALLMSEKLSSQQIASTFTSNRNTTHRLTLTTERRKNKVGDAFITTLITDVVMRNTKNKTVASNEIISSGNSVTSYKMSSEGAIRHFSEQVETQGLWESIGFN</sequence>
<keyword evidence="4" id="KW-1185">Reference proteome</keyword>
<organism evidence="3 4">
    <name type="scientific">Vibrio algarum</name>
    <dbReference type="NCBI Taxonomy" id="3020714"/>
    <lineage>
        <taxon>Bacteria</taxon>
        <taxon>Pseudomonadati</taxon>
        <taxon>Pseudomonadota</taxon>
        <taxon>Gammaproteobacteria</taxon>
        <taxon>Vibrionales</taxon>
        <taxon>Vibrionaceae</taxon>
        <taxon>Vibrio</taxon>
    </lineage>
</organism>
<dbReference type="EMBL" id="JAQLOI010000001">
    <property type="protein sequence ID" value="MDB1124190.1"/>
    <property type="molecule type" value="Genomic_DNA"/>
</dbReference>
<evidence type="ECO:0000256" key="1">
    <source>
        <dbReference type="SAM" id="SignalP"/>
    </source>
</evidence>
<evidence type="ECO:0000313" key="4">
    <source>
        <dbReference type="Proteomes" id="UP001210678"/>
    </source>
</evidence>
<gene>
    <name evidence="3" type="ORF">PGX00_11220</name>
</gene>
<feature type="chain" id="PRO_5045132366" evidence="1">
    <location>
        <begin position="27"/>
        <end position="326"/>
    </location>
</feature>
<protein>
    <submittedName>
        <fullName evidence="3">LPP20 family lipoprotein</fullName>
    </submittedName>
</protein>
<dbReference type="Proteomes" id="UP001210678">
    <property type="component" value="Unassembled WGS sequence"/>
</dbReference>
<proteinExistence type="predicted"/>
<keyword evidence="3" id="KW-0449">Lipoprotein</keyword>
<dbReference type="PROSITE" id="PS51257">
    <property type="entry name" value="PROKAR_LIPOPROTEIN"/>
    <property type="match status" value="1"/>
</dbReference>
<dbReference type="InterPro" id="IPR024952">
    <property type="entry name" value="LPP20-like_dom"/>
</dbReference>
<keyword evidence="1" id="KW-0732">Signal</keyword>
<evidence type="ECO:0000259" key="2">
    <source>
        <dbReference type="Pfam" id="PF02169"/>
    </source>
</evidence>
<accession>A0ABT4YRL3</accession>